<organism evidence="2 3">
    <name type="scientific">Sunxiuqinia elliptica</name>
    <dbReference type="NCBI Taxonomy" id="655355"/>
    <lineage>
        <taxon>Bacteria</taxon>
        <taxon>Pseudomonadati</taxon>
        <taxon>Bacteroidota</taxon>
        <taxon>Bacteroidia</taxon>
        <taxon>Marinilabiliales</taxon>
        <taxon>Prolixibacteraceae</taxon>
        <taxon>Sunxiuqinia</taxon>
    </lineage>
</organism>
<dbReference type="Proteomes" id="UP000198964">
    <property type="component" value="Unassembled WGS sequence"/>
</dbReference>
<dbReference type="SUPFAM" id="SSF56281">
    <property type="entry name" value="Metallo-hydrolase/oxidoreductase"/>
    <property type="match status" value="1"/>
</dbReference>
<dbReference type="InterPro" id="IPR052926">
    <property type="entry name" value="Metallo-beta-lactamase_dom"/>
</dbReference>
<dbReference type="InterPro" id="IPR036866">
    <property type="entry name" value="RibonucZ/Hydroxyglut_hydro"/>
</dbReference>
<evidence type="ECO:0000313" key="3">
    <source>
        <dbReference type="Proteomes" id="UP000198964"/>
    </source>
</evidence>
<keyword evidence="3" id="KW-1185">Reference proteome</keyword>
<dbReference type="EMBL" id="FONW01000001">
    <property type="protein sequence ID" value="SFE73831.1"/>
    <property type="molecule type" value="Genomic_DNA"/>
</dbReference>
<dbReference type="InterPro" id="IPR041712">
    <property type="entry name" value="DHPS-like_MBL-fold"/>
</dbReference>
<dbReference type="GO" id="GO:0016740">
    <property type="term" value="F:transferase activity"/>
    <property type="evidence" value="ECO:0007669"/>
    <property type="project" value="TreeGrafter"/>
</dbReference>
<dbReference type="InterPro" id="IPR001279">
    <property type="entry name" value="Metallo-B-lactamas"/>
</dbReference>
<evidence type="ECO:0000259" key="1">
    <source>
        <dbReference type="Pfam" id="PF00753"/>
    </source>
</evidence>
<protein>
    <submittedName>
        <fullName evidence="2">7,8-dihydropterin-6-yl-methyl-4-(Beta-D-ribofuranosyl)aminobenzene 5'-phosphate synthase</fullName>
    </submittedName>
</protein>
<dbReference type="Pfam" id="PF00753">
    <property type="entry name" value="Lactamase_B"/>
    <property type="match status" value="1"/>
</dbReference>
<gene>
    <name evidence="2" type="ORF">SAMN05216283_101887</name>
</gene>
<sequence>MKLSILTDNHAGGHFLAEHGLSYLVEHDGKKILFDTGHSDVFLKNAQKLGIDLQQTVDLIVISHGHWDHANGLAHLDSLPLLTHPATFTQRFRKKDDTTVGLHLSLQEVQEKFQLTSSQQARQITEQIFFLGEIPRKTPFETQTTTFKDAQGNEDFIPDDTALALIQHEKLTIVTGCSHSGIANICEHAKAVTGIQQIERIIGGFHLKENNLQTQETIRYFKHEKIKELYPSHCTELPALTAFYQEFGIQQLKTGMVLNWD</sequence>
<dbReference type="STRING" id="655355.SAMN05216283_101887"/>
<dbReference type="CDD" id="cd07713">
    <property type="entry name" value="DHPS-like_MBL-fold"/>
    <property type="match status" value="1"/>
</dbReference>
<dbReference type="RefSeq" id="WP_093918586.1">
    <property type="nucleotide sequence ID" value="NZ_FONW01000001.1"/>
</dbReference>
<reference evidence="2 3" key="1">
    <citation type="submission" date="2016-10" db="EMBL/GenBank/DDBJ databases">
        <authorList>
            <person name="de Groot N.N."/>
        </authorList>
    </citation>
    <scope>NUCLEOTIDE SEQUENCE [LARGE SCALE GENOMIC DNA]</scope>
    <source>
        <strain evidence="2 3">CGMCC 1.9156</strain>
    </source>
</reference>
<dbReference type="PANTHER" id="PTHR13754:SF18">
    <property type="entry name" value="7,8-DIHYDROPTERIN-6-METHYL-4-(BETA-D-RIBOFURANOSYL)-AMINOBENZENE-5'-PHOSPHATE SYNTHASE"/>
    <property type="match status" value="1"/>
</dbReference>
<accession>A0A1I2CZY2</accession>
<dbReference type="PANTHER" id="PTHR13754">
    <property type="entry name" value="METALLO-BETA-LACTAMASE SUPERFAMILY PROTEIN"/>
    <property type="match status" value="1"/>
</dbReference>
<evidence type="ECO:0000313" key="2">
    <source>
        <dbReference type="EMBL" id="SFE73831.1"/>
    </source>
</evidence>
<proteinExistence type="predicted"/>
<dbReference type="Gene3D" id="3.60.15.10">
    <property type="entry name" value="Ribonuclease Z/Hydroxyacylglutathione hydrolase-like"/>
    <property type="match status" value="1"/>
</dbReference>
<name>A0A1I2CZY2_9BACT</name>
<feature type="domain" description="Metallo-beta-lactamase" evidence="1">
    <location>
        <begin position="20"/>
        <end position="77"/>
    </location>
</feature>
<dbReference type="AlphaFoldDB" id="A0A1I2CZY2"/>